<reference evidence="1 2" key="1">
    <citation type="submission" date="2024-04" db="EMBL/GenBank/DDBJ databases">
        <title>Draft genome sequence of Pseudophaeobacter arcticus NBRC 116598.</title>
        <authorList>
            <person name="Miyakawa T."/>
            <person name="Kusuya Y."/>
            <person name="Miura T."/>
        </authorList>
    </citation>
    <scope>NUCLEOTIDE SEQUENCE [LARGE SCALE GENOMIC DNA]</scope>
    <source>
        <strain evidence="1 2">SU-CL00105</strain>
    </source>
</reference>
<evidence type="ECO:0000313" key="2">
    <source>
        <dbReference type="Proteomes" id="UP001441944"/>
    </source>
</evidence>
<protein>
    <recommendedName>
        <fullName evidence="3">Transposase</fullName>
    </recommendedName>
</protein>
<evidence type="ECO:0008006" key="3">
    <source>
        <dbReference type="Google" id="ProtNLM"/>
    </source>
</evidence>
<sequence>MAHGWGREFEKLGHDVRLIPPNYVKPFVKRQKNDVTDTEAIVEAALRPTMRFVPVKTEDQQARAMLYRTRQMFVGHPMGDADETS</sequence>
<organism evidence="1 2">
    <name type="scientific">Pseudophaeobacter arcticus</name>
    <dbReference type="NCBI Taxonomy" id="385492"/>
    <lineage>
        <taxon>Bacteria</taxon>
        <taxon>Pseudomonadati</taxon>
        <taxon>Pseudomonadota</taxon>
        <taxon>Alphaproteobacteria</taxon>
        <taxon>Rhodobacterales</taxon>
        <taxon>Paracoccaceae</taxon>
        <taxon>Pseudophaeobacter</taxon>
    </lineage>
</organism>
<dbReference type="Proteomes" id="UP001441944">
    <property type="component" value="Unassembled WGS sequence"/>
</dbReference>
<gene>
    <name evidence="1" type="ORF">NBRC116598_10470</name>
</gene>
<comment type="caution">
    <text evidence="1">The sequence shown here is derived from an EMBL/GenBank/DDBJ whole genome shotgun (WGS) entry which is preliminary data.</text>
</comment>
<dbReference type="PANTHER" id="PTHR33055:SF3">
    <property type="entry name" value="PUTATIVE TRANSPOSASE FOR IS117-RELATED"/>
    <property type="match status" value="1"/>
</dbReference>
<dbReference type="EMBL" id="BAABWU010000002">
    <property type="protein sequence ID" value="GAA6195603.1"/>
    <property type="molecule type" value="Genomic_DNA"/>
</dbReference>
<dbReference type="InterPro" id="IPR047650">
    <property type="entry name" value="Transpos_IS110"/>
</dbReference>
<dbReference type="PANTHER" id="PTHR33055">
    <property type="entry name" value="TRANSPOSASE FOR INSERTION SEQUENCE ELEMENT IS1111A"/>
    <property type="match status" value="1"/>
</dbReference>
<proteinExistence type="predicted"/>
<keyword evidence="2" id="KW-1185">Reference proteome</keyword>
<accession>A0ABQ0AIE2</accession>
<name>A0ABQ0AIE2_9RHOB</name>
<evidence type="ECO:0000313" key="1">
    <source>
        <dbReference type="EMBL" id="GAA6195603.1"/>
    </source>
</evidence>